<feature type="region of interest" description="Disordered" evidence="3">
    <location>
        <begin position="591"/>
        <end position="692"/>
    </location>
</feature>
<evidence type="ECO:0000256" key="1">
    <source>
        <dbReference type="ARBA" id="ARBA00004613"/>
    </source>
</evidence>
<dbReference type="PANTHER" id="PTHR38340:SF1">
    <property type="entry name" value="S-LAYER PROTEIN"/>
    <property type="match status" value="1"/>
</dbReference>
<sequence length="883" mass="87668">MTVNSSSLTRISVDSGGTSANNIATNATMSADGRYVVYQSTATNLVGGDVNGFFDVFRYDTVTGTTTLVSTATGGTQGNNVSSLPLITDDGRYVVFTSIATNLVGGDTNAVLDVFMRDTSTGVTTRVSTASDGSQANGASQNIDITGNGAFIGFQSTATNLVGGDSNGFIDAFVKNLSTGVVTRISVADDESQANGNSLVVRLSDDGNRASFVSTASNLTANDSNGAATDVFVRDIGAGTTTLVSVSTTGGSGDGQSSGATISGNGRYVVFQSDATNLVAGDTNATTDIFLRDLQTNTTTRVSTATDGSQSNDLSTQAVISADGRYVVFLSNASNLVQGDTNGLRDIFLKDMVTGNVTRLSVAFDGSQLNDLSNTPWISADGHYVTFQSQATNTGVGAEGNGTGFDIFRVSLVAGAGADRMIGSDGNDTIDGLAGDDILLGGFGNDVLTGGAGADQLLGGAGTDTADYAASAAGVTVDLFTGSGTGGDAQGDTLQDIENVNGSAFADHLYGNGNANVLNGGAGDDTLRGGDGGDTLNGGAGSDFANYQGSEQGVVINLLAGTASGGFAQGDTLISIENLYGSSHDDQLTGDNGRNIFGGELGNDTLVGNGGDDSLSGEGGDDNLSGGDGNDRLVGGDGTDTIHGGNNDDSVDAGTGNDQVFGEAGNDSLYGGTGNDTLDGGDGNDTLEGGAGADTLTGGAGIDTASYASSSAGVTVSLVTGAGTGGDAQGDTLSGIEQLLGSGFNDHLTGDDNANTLWGQAGDDVLTGGGGADLLKGGAGNDTFVYAALTDSTVASSGKDTITDFSTGDKIDLSAIDADGNAENGDTAFTFGTGGFTGAGAEIRVVTAGALQVVYVDTNGDKAPDFAINVASDHPLTASDFVL</sequence>
<evidence type="ECO:0008006" key="6">
    <source>
        <dbReference type="Google" id="ProtNLM"/>
    </source>
</evidence>
<dbReference type="SUPFAM" id="SSF51120">
    <property type="entry name" value="beta-Roll"/>
    <property type="match status" value="4"/>
</dbReference>
<dbReference type="SUPFAM" id="SSF82171">
    <property type="entry name" value="DPP6 N-terminal domain-like"/>
    <property type="match status" value="1"/>
</dbReference>
<dbReference type="PROSITE" id="PS00330">
    <property type="entry name" value="HEMOLYSIN_CALCIUM"/>
    <property type="match status" value="8"/>
</dbReference>
<keyword evidence="5" id="KW-1185">Reference proteome</keyword>
<dbReference type="Gene3D" id="2.150.10.10">
    <property type="entry name" value="Serralysin-like metalloprotease, C-terminal"/>
    <property type="match status" value="5"/>
</dbReference>
<dbReference type="GO" id="GO:0005576">
    <property type="term" value="C:extracellular region"/>
    <property type="evidence" value="ECO:0007669"/>
    <property type="project" value="UniProtKB-SubCell"/>
</dbReference>
<dbReference type="EMBL" id="NHON01000007">
    <property type="protein sequence ID" value="OWJ68143.1"/>
    <property type="molecule type" value="Genomic_DNA"/>
</dbReference>
<dbReference type="GO" id="GO:0005509">
    <property type="term" value="F:calcium ion binding"/>
    <property type="evidence" value="ECO:0007669"/>
    <property type="project" value="InterPro"/>
</dbReference>
<dbReference type="RefSeq" id="WP_088150020.1">
    <property type="nucleotide sequence ID" value="NZ_NHON01000007.1"/>
</dbReference>
<dbReference type="Pfam" id="PF00353">
    <property type="entry name" value="HemolysinCabind"/>
    <property type="match status" value="7"/>
</dbReference>
<evidence type="ECO:0000256" key="2">
    <source>
        <dbReference type="ARBA" id="ARBA00022525"/>
    </source>
</evidence>
<keyword evidence="2" id="KW-0964">Secreted</keyword>
<comment type="subcellular location">
    <subcellularLocation>
        <location evidence="1">Secreted</location>
    </subcellularLocation>
</comment>
<proteinExistence type="predicted"/>
<dbReference type="PRINTS" id="PR00313">
    <property type="entry name" value="CABNDNGRPT"/>
</dbReference>
<organism evidence="4 5">
    <name type="scientific">Inquilinus limosus</name>
    <dbReference type="NCBI Taxonomy" id="171674"/>
    <lineage>
        <taxon>Bacteria</taxon>
        <taxon>Pseudomonadati</taxon>
        <taxon>Pseudomonadota</taxon>
        <taxon>Alphaproteobacteria</taxon>
        <taxon>Rhodospirillales</taxon>
        <taxon>Rhodospirillaceae</taxon>
        <taxon>Inquilinus</taxon>
    </lineage>
</organism>
<dbReference type="InterPro" id="IPR050557">
    <property type="entry name" value="RTX_toxin/Mannuronan_C5-epim"/>
</dbReference>
<evidence type="ECO:0000313" key="5">
    <source>
        <dbReference type="Proteomes" id="UP000196655"/>
    </source>
</evidence>
<evidence type="ECO:0000313" key="4">
    <source>
        <dbReference type="EMBL" id="OWJ68143.1"/>
    </source>
</evidence>
<dbReference type="Proteomes" id="UP000196655">
    <property type="component" value="Unassembled WGS sequence"/>
</dbReference>
<dbReference type="InterPro" id="IPR011049">
    <property type="entry name" value="Serralysin-like_metalloprot_C"/>
</dbReference>
<comment type="caution">
    <text evidence="4">The sequence shown here is derived from an EMBL/GenBank/DDBJ whole genome shotgun (WGS) entry which is preliminary data.</text>
</comment>
<reference evidence="5" key="1">
    <citation type="submission" date="2017-05" db="EMBL/GenBank/DDBJ databases">
        <authorList>
            <person name="Macchi M."/>
            <person name="Festa S."/>
            <person name="Coppotelli B.M."/>
            <person name="Morelli I.S."/>
        </authorList>
    </citation>
    <scope>NUCLEOTIDE SEQUENCE [LARGE SCALE GENOMIC DNA]</scope>
    <source>
        <strain evidence="5">I</strain>
    </source>
</reference>
<dbReference type="AlphaFoldDB" id="A0A211ZSA0"/>
<name>A0A211ZSA0_9PROT</name>
<dbReference type="InterPro" id="IPR001343">
    <property type="entry name" value="Hemolysn_Ca-bd"/>
</dbReference>
<accession>A0A211ZSA0</accession>
<dbReference type="OrthoDB" id="7314239at2"/>
<dbReference type="PANTHER" id="PTHR38340">
    <property type="entry name" value="S-LAYER PROTEIN"/>
    <property type="match status" value="1"/>
</dbReference>
<protein>
    <recommendedName>
        <fullName evidence="6">Calcium-binding protein</fullName>
    </recommendedName>
</protein>
<evidence type="ECO:0000256" key="3">
    <source>
        <dbReference type="SAM" id="MobiDB-lite"/>
    </source>
</evidence>
<gene>
    <name evidence="4" type="ORF">BWR60_05580</name>
</gene>
<dbReference type="InterPro" id="IPR018511">
    <property type="entry name" value="Hemolysin-typ_Ca-bd_CS"/>
</dbReference>
<dbReference type="STRING" id="1122125.GCA_000423185_01925"/>